<sequence length="510" mass="55745">MANEVGTAGNLEDLFGRIVSFLTTNADLVAASQQWQVLRQWRDNVVGIGVTSLVENSTYSARRILHSFRYDPRSIGTNAPTGATGHVSCSSYSPGTSQVTMQLRVAKEVASVRLVAPLDSDTNDMLQNFRLQYSDNNSTWTTALTVNSSPSYVLGEAKTFAVPGTPGAHVYWRIVIDRKQSGATSGSVRWRSLLLLDSGGDIANHFGSEVLLKATGTSGSDAIYTGIRSEYDAANGWYNLFLNGYTGYDPNETSFFNQPGAINNWTNPTPLDVPMVPCWNTTMPYWFRATGRVFSFGVKVSTSYEGGYMGFILPYATPTQYPYPLAVGGSLVPNDSDRSLPWRYSYNHYRHSAFMSPASWSNNSSTTSQTSAALYLRTPDGAWNNFGQRFSSSGTDASALIEMTQSLSPPYARAGLRAGVWPNSVRNAGSATSRRRDYREVLGGGYVLQPFILHQRGPTDAVWGELDGCMAISGFSNAAENTTTYGGTNYVILQNVARTEAHEYWAMALD</sequence>
<accession>A0A977TP27</accession>
<proteinExistence type="predicted"/>
<dbReference type="SUPFAM" id="SSF49785">
    <property type="entry name" value="Galactose-binding domain-like"/>
    <property type="match status" value="1"/>
</dbReference>
<organism evidence="1 2">
    <name type="scientific">Pseudomonas phage phiH2</name>
    <dbReference type="NCBI Taxonomy" id="2981578"/>
    <lineage>
        <taxon>Viruses</taxon>
        <taxon>Duplodnaviria</taxon>
        <taxon>Heunggongvirae</taxon>
        <taxon>Uroviricota</taxon>
        <taxon>Caudoviricetes</taxon>
        <taxon>Mesyanzhinovviridae</taxon>
        <taxon>Bradleyvirinae</taxon>
        <taxon>Pamexvirus</taxon>
        <taxon>Pamexvirus phiH2</taxon>
    </lineage>
</organism>
<protein>
    <recommendedName>
        <fullName evidence="3">Virion structural protein</fullName>
    </recommendedName>
</protein>
<dbReference type="GeneID" id="79586656"/>
<dbReference type="InterPro" id="IPR008979">
    <property type="entry name" value="Galactose-bd-like_sf"/>
</dbReference>
<name>A0A977TP27_9CAUD</name>
<evidence type="ECO:0000313" key="2">
    <source>
        <dbReference type="Proteomes" id="UP001061831"/>
    </source>
</evidence>
<evidence type="ECO:0000313" key="1">
    <source>
        <dbReference type="EMBL" id="UXX42093.1"/>
    </source>
</evidence>
<dbReference type="KEGG" id="vg:79586656"/>
<keyword evidence="2" id="KW-1185">Reference proteome</keyword>
<dbReference type="EMBL" id="OP361299">
    <property type="protein sequence ID" value="UXX42093.1"/>
    <property type="molecule type" value="Genomic_DNA"/>
</dbReference>
<evidence type="ECO:0008006" key="3">
    <source>
        <dbReference type="Google" id="ProtNLM"/>
    </source>
</evidence>
<dbReference type="Proteomes" id="UP001061831">
    <property type="component" value="Segment"/>
</dbReference>
<dbReference type="RefSeq" id="YP_010739270.1">
    <property type="nucleotide sequence ID" value="NC_073037.1"/>
</dbReference>
<dbReference type="Gene3D" id="2.60.120.260">
    <property type="entry name" value="Galactose-binding domain-like"/>
    <property type="match status" value="1"/>
</dbReference>
<reference evidence="1" key="1">
    <citation type="submission" date="2022-09" db="EMBL/GenBank/DDBJ databases">
        <authorList>
            <person name="Li Y.Y."/>
            <person name="Han Q.Z."/>
            <person name="Li P.Z."/>
            <person name="Yang H.J."/>
        </authorList>
    </citation>
    <scope>NUCLEOTIDE SEQUENCE</scope>
</reference>